<sequence>MSITNKHINYNYKNKVQRLSRCWEYTQVSGSGRGLT</sequence>
<dbReference type="EMBL" id="AY954970">
    <property type="protein sequence ID" value="AAX92486.1"/>
    <property type="molecule type" value="Genomic_DNA"/>
</dbReference>
<name>Q4Z9A6_BPTWO</name>
<evidence type="ECO:0000313" key="2">
    <source>
        <dbReference type="Proteomes" id="UP000001466"/>
    </source>
</evidence>
<dbReference type="GeneID" id="5130413"/>
<dbReference type="RefSeq" id="YP_238599.1">
    <property type="nucleotide sequence ID" value="NC_007021.1"/>
</dbReference>
<evidence type="ECO:0000313" key="1">
    <source>
        <dbReference type="EMBL" id="AAX92486.1"/>
    </source>
</evidence>
<dbReference type="KEGG" id="vg:5130413"/>
<reference evidence="1 2" key="1">
    <citation type="journal article" date="2005" name="Proc. Natl. Acad. Sci. U.S.A.">
        <title>The complete genomes and proteomes of 27 Staphylococcus aureus bacteriophages.</title>
        <authorList>
            <person name="Kwan T."/>
            <person name="Liu J."/>
            <person name="Dubow M."/>
            <person name="Gros P."/>
            <person name="Pelletier J."/>
        </authorList>
    </citation>
    <scope>NUCLEOTIDE SEQUENCE [LARGE SCALE GENOMIC DNA]</scope>
</reference>
<keyword evidence="2" id="KW-1185">Reference proteome</keyword>
<dbReference type="Proteomes" id="UP000001466">
    <property type="component" value="Segment"/>
</dbReference>
<organismHost>
    <name type="scientific">Twortvirus twort</name>
    <dbReference type="NCBI Taxonomy" id="55510"/>
</organismHost>
<accession>Q4Z9A6</accession>
<proteinExistence type="predicted"/>
<organism evidence="1 2">
    <name type="scientific">Staphylococcus phage Twort (strain DSM 17442 / HER 48)</name>
    <name type="common">Bacteriophage Twort</name>
    <dbReference type="NCBI Taxonomy" id="2908167"/>
    <lineage>
        <taxon>Viruses</taxon>
        <taxon>Duplodnaviria</taxon>
        <taxon>Heunggongvirae</taxon>
        <taxon>Uroviricota</taxon>
        <taxon>Caudoviricetes</taxon>
        <taxon>Herelleviridae</taxon>
        <taxon>Twortvirinae</taxon>
        <taxon>Twortvirus</taxon>
        <taxon>Twortvirus twort</taxon>
    </lineage>
</organism>
<protein>
    <submittedName>
        <fullName evidence="1">ORF371</fullName>
    </submittedName>
</protein>